<sequence>MTVAEHFALEAQMLQPLPVEAFDSARSMQCRVDSKSRVCVRQSFYSVPIRYAGRRMQVRLGAEAVEVLDGSRAVAVHPRAAHKHMQILVLDHYLEILARKPGALPNATALARARASGAFSEVHDRFWTTARERLGDREGTNALIEVLLAQRQLPAAAVIAGMTAAMSVHSVDPAVVAIEARKHLETDAVIIPIGEHLARFDRPAPSLDRYDSLLEAQ</sequence>
<gene>
    <name evidence="2" type="ORF">UFOPK1493_04530</name>
</gene>
<dbReference type="InterPro" id="IPR054353">
    <property type="entry name" value="IstA-like_C"/>
</dbReference>
<dbReference type="Pfam" id="PF22483">
    <property type="entry name" value="Mu-transpos_C_2"/>
    <property type="match status" value="1"/>
</dbReference>
<name>A0A6J6GSC9_9ZZZZ</name>
<proteinExistence type="predicted"/>
<dbReference type="EMBL" id="CAEZSR010000376">
    <property type="protein sequence ID" value="CAB4604026.1"/>
    <property type="molecule type" value="Genomic_DNA"/>
</dbReference>
<feature type="domain" description="Transposase for insertion sequence element IS21-like C-terminal" evidence="1">
    <location>
        <begin position="17"/>
        <end position="87"/>
    </location>
</feature>
<accession>A0A6J6GSC9</accession>
<evidence type="ECO:0000259" key="1">
    <source>
        <dbReference type="Pfam" id="PF22483"/>
    </source>
</evidence>
<dbReference type="PANTHER" id="PTHR35004:SF7">
    <property type="entry name" value="INTEGRASE PROTEIN"/>
    <property type="match status" value="1"/>
</dbReference>
<dbReference type="PANTHER" id="PTHR35004">
    <property type="entry name" value="TRANSPOSASE RV3428C-RELATED"/>
    <property type="match status" value="1"/>
</dbReference>
<reference evidence="2" key="1">
    <citation type="submission" date="2020-05" db="EMBL/GenBank/DDBJ databases">
        <authorList>
            <person name="Chiriac C."/>
            <person name="Salcher M."/>
            <person name="Ghai R."/>
            <person name="Kavagutti S V."/>
        </authorList>
    </citation>
    <scope>NUCLEOTIDE SEQUENCE</scope>
</reference>
<dbReference type="AlphaFoldDB" id="A0A6J6GSC9"/>
<protein>
    <submittedName>
        <fullName evidence="2">Unannotated protein</fullName>
    </submittedName>
</protein>
<organism evidence="2">
    <name type="scientific">freshwater metagenome</name>
    <dbReference type="NCBI Taxonomy" id="449393"/>
    <lineage>
        <taxon>unclassified sequences</taxon>
        <taxon>metagenomes</taxon>
        <taxon>ecological metagenomes</taxon>
    </lineage>
</organism>
<evidence type="ECO:0000313" key="2">
    <source>
        <dbReference type="EMBL" id="CAB4604026.1"/>
    </source>
</evidence>